<keyword evidence="3" id="KW-1185">Reference proteome</keyword>
<evidence type="ECO:0000313" key="3">
    <source>
        <dbReference type="Proteomes" id="UP000662185"/>
    </source>
</evidence>
<dbReference type="CDD" id="cd03801">
    <property type="entry name" value="GT4_PimA-like"/>
    <property type="match status" value="1"/>
</dbReference>
<sequence length="419" mass="48918">MQHINIAFHQSGSRLNYAIPLALHQQDLLYKLFTDFYAFSWMIKGGKHIEPIINPYFSVNDLLKRHQKQLPDEKICSLNLQWLLLNLRTRNRNLQYKDIYFLNQEISIRIAQLIKSQKKHISHVYCYTWNSSNCRQYVKNALIFTDQIQSIIKSFIPMLERELEEHSDWVKEKNMLSEVSELWTAKEKEDIETSDYFLAPSEFIKASLINDLSIDPKKIYLNPYPAPLWLYDYETSLNNSVRLSSKKEKGEELKIVFVGTVELRKGIQYLLKALRKINPDKFHARIVGSIQIHENKIKEYSDICTFMGQLNKQELTKQYEWADVFVFPSLSEGSAGVIYEAMAFGLPIITTKSSGSWVRDGIDGIIVQERNIEHLIEALLQYIEKPDLLESHGENAWNNVKSFSIEQTGIRLQNIFNTI</sequence>
<dbReference type="EMBL" id="JACJQU010000001">
    <property type="protein sequence ID" value="MBD2292369.1"/>
    <property type="molecule type" value="Genomic_DNA"/>
</dbReference>
<proteinExistence type="predicted"/>
<gene>
    <name evidence="2" type="ORF">H6G06_02450</name>
</gene>
<dbReference type="GO" id="GO:0016757">
    <property type="term" value="F:glycosyltransferase activity"/>
    <property type="evidence" value="ECO:0007669"/>
    <property type="project" value="TreeGrafter"/>
</dbReference>
<comment type="caution">
    <text evidence="2">The sequence shown here is derived from an EMBL/GenBank/DDBJ whole genome shotgun (WGS) entry which is preliminary data.</text>
</comment>
<name>A0A926ZZ81_9NOST</name>
<reference evidence="3" key="1">
    <citation type="journal article" date="2020" name="ISME J.">
        <title>Comparative genomics reveals insights into cyanobacterial evolution and habitat adaptation.</title>
        <authorList>
            <person name="Chen M.Y."/>
            <person name="Teng W.K."/>
            <person name="Zhao L."/>
            <person name="Hu C.X."/>
            <person name="Zhou Y.K."/>
            <person name="Han B.P."/>
            <person name="Song L.R."/>
            <person name="Shu W.S."/>
        </authorList>
    </citation>
    <scope>NUCLEOTIDE SEQUENCE [LARGE SCALE GENOMIC DNA]</scope>
    <source>
        <strain evidence="3">FACHB-251</strain>
    </source>
</reference>
<dbReference type="Proteomes" id="UP000662185">
    <property type="component" value="Unassembled WGS sequence"/>
</dbReference>
<dbReference type="AlphaFoldDB" id="A0A926ZZ81"/>
<dbReference type="Pfam" id="PF13692">
    <property type="entry name" value="Glyco_trans_1_4"/>
    <property type="match status" value="1"/>
</dbReference>
<dbReference type="PANTHER" id="PTHR46401:SF2">
    <property type="entry name" value="GLYCOSYLTRANSFERASE WBBK-RELATED"/>
    <property type="match status" value="1"/>
</dbReference>
<evidence type="ECO:0000256" key="1">
    <source>
        <dbReference type="ARBA" id="ARBA00022679"/>
    </source>
</evidence>
<dbReference type="GO" id="GO:0009103">
    <property type="term" value="P:lipopolysaccharide biosynthetic process"/>
    <property type="evidence" value="ECO:0007669"/>
    <property type="project" value="TreeGrafter"/>
</dbReference>
<organism evidence="2 3">
    <name type="scientific">Anabaena sphaerica FACHB-251</name>
    <dbReference type="NCBI Taxonomy" id="2692883"/>
    <lineage>
        <taxon>Bacteria</taxon>
        <taxon>Bacillati</taxon>
        <taxon>Cyanobacteriota</taxon>
        <taxon>Cyanophyceae</taxon>
        <taxon>Nostocales</taxon>
        <taxon>Nostocaceae</taxon>
        <taxon>Anabaena</taxon>
    </lineage>
</organism>
<evidence type="ECO:0000313" key="2">
    <source>
        <dbReference type="EMBL" id="MBD2292369.1"/>
    </source>
</evidence>
<accession>A0A926ZZ81</accession>
<keyword evidence="1" id="KW-0808">Transferase</keyword>
<dbReference type="PANTHER" id="PTHR46401">
    <property type="entry name" value="GLYCOSYLTRANSFERASE WBBK-RELATED"/>
    <property type="match status" value="1"/>
</dbReference>
<dbReference type="Gene3D" id="3.40.50.2000">
    <property type="entry name" value="Glycogen Phosphorylase B"/>
    <property type="match status" value="2"/>
</dbReference>
<protein>
    <submittedName>
        <fullName evidence="2">Glycosyltransferase family 4 protein</fullName>
    </submittedName>
</protein>
<dbReference type="SUPFAM" id="SSF53756">
    <property type="entry name" value="UDP-Glycosyltransferase/glycogen phosphorylase"/>
    <property type="match status" value="1"/>
</dbReference>
<dbReference type="RefSeq" id="WP_190556714.1">
    <property type="nucleotide sequence ID" value="NZ_JACJQU010000001.1"/>
</dbReference>